<keyword evidence="6 7" id="KW-0472">Membrane</keyword>
<dbReference type="Proteomes" id="UP000218899">
    <property type="component" value="Chromosome"/>
</dbReference>
<evidence type="ECO:0000256" key="2">
    <source>
        <dbReference type="ARBA" id="ARBA00022448"/>
    </source>
</evidence>
<dbReference type="InterPro" id="IPR036721">
    <property type="entry name" value="RCK_C_sf"/>
</dbReference>
<evidence type="ECO:0000256" key="5">
    <source>
        <dbReference type="ARBA" id="ARBA00022989"/>
    </source>
</evidence>
<proteinExistence type="predicted"/>
<dbReference type="RefSeq" id="WP_096461129.1">
    <property type="nucleotide sequence ID" value="NZ_AP014936.1"/>
</dbReference>
<keyword evidence="10" id="KW-1185">Reference proteome</keyword>
<feature type="transmembrane region" description="Helical" evidence="7">
    <location>
        <begin position="425"/>
        <end position="442"/>
    </location>
</feature>
<evidence type="ECO:0000256" key="4">
    <source>
        <dbReference type="ARBA" id="ARBA00022737"/>
    </source>
</evidence>
<dbReference type="Gene3D" id="3.30.70.1450">
    <property type="entry name" value="Regulator of K+ conductance, C-terminal domain"/>
    <property type="match status" value="2"/>
</dbReference>
<evidence type="ECO:0000256" key="6">
    <source>
        <dbReference type="ARBA" id="ARBA00023136"/>
    </source>
</evidence>
<reference evidence="9 10" key="1">
    <citation type="submission" date="2015-08" db="EMBL/GenBank/DDBJ databases">
        <title>Complete genome sequence of Sulfurifustis variabilis.</title>
        <authorList>
            <person name="Miura A."/>
            <person name="Kojima H."/>
            <person name="Fukui M."/>
        </authorList>
    </citation>
    <scope>NUCLEOTIDE SEQUENCE [LARGE SCALE GENOMIC DNA]</scope>
    <source>
        <strain evidence="10">skN76</strain>
    </source>
</reference>
<evidence type="ECO:0000256" key="3">
    <source>
        <dbReference type="ARBA" id="ARBA00022692"/>
    </source>
</evidence>
<name>A0A1B4V7P7_9GAMM</name>
<feature type="transmembrane region" description="Helical" evidence="7">
    <location>
        <begin position="477"/>
        <end position="501"/>
    </location>
</feature>
<gene>
    <name evidence="9" type="ORF">SVA_2090</name>
</gene>
<dbReference type="PROSITE" id="PS51202">
    <property type="entry name" value="RCK_C"/>
    <property type="match status" value="2"/>
</dbReference>
<feature type="transmembrane region" description="Helical" evidence="7">
    <location>
        <begin position="7"/>
        <end position="26"/>
    </location>
</feature>
<organism evidence="9 10">
    <name type="scientific">Sulfurifustis variabilis</name>
    <dbReference type="NCBI Taxonomy" id="1675686"/>
    <lineage>
        <taxon>Bacteria</taxon>
        <taxon>Pseudomonadati</taxon>
        <taxon>Pseudomonadota</taxon>
        <taxon>Gammaproteobacteria</taxon>
        <taxon>Acidiferrobacterales</taxon>
        <taxon>Acidiferrobacteraceae</taxon>
        <taxon>Sulfurifustis</taxon>
    </lineage>
</organism>
<dbReference type="GO" id="GO:0008324">
    <property type="term" value="F:monoatomic cation transmembrane transporter activity"/>
    <property type="evidence" value="ECO:0007669"/>
    <property type="project" value="InterPro"/>
</dbReference>
<dbReference type="EMBL" id="AP014936">
    <property type="protein sequence ID" value="BAU48642.1"/>
    <property type="molecule type" value="Genomic_DNA"/>
</dbReference>
<accession>A0A1B4V7P7</accession>
<comment type="subcellular location">
    <subcellularLocation>
        <location evidence="1">Membrane</location>
        <topology evidence="1">Multi-pass membrane protein</topology>
    </subcellularLocation>
</comment>
<feature type="transmembrane region" description="Helical" evidence="7">
    <location>
        <begin position="100"/>
        <end position="125"/>
    </location>
</feature>
<feature type="transmembrane region" description="Helical" evidence="7">
    <location>
        <begin position="32"/>
        <end position="51"/>
    </location>
</feature>
<sequence length="614" mass="65604">MTESLELTPTILAVLGILALTLFLFVSEIVRVDVAAIAIMVLLGVSGLVGANDTFSGFASNAVVSIIAVMILGAGLDKTGAMNQIARPIIRLAGNTESRLIAFIAGAVGIISSFMQNIGAAALFLPAVKRISTRTAIPLSRLLMPMGFCAILGGTVTLVGSSPLILLNDLVTTANRALPEGASPIPVFELFEVTPIGLILIATGILYFVLLGKRILPATSGAEADLQSTMEYLARHYNLEGQLFEVTVPPESTLAGGNIDFVRAQSGYRISVVALARDRAITLAPVRDTVVQPGDVLGMFGHREHVARFAETFKLDVSSSLQRFDEVLSPGQSGLSEVVIAPRSSLTGKTMREIKFRLKYQATILALHRGGAVITEKLSDVPFQPGDTLLLHSSWESLALLDQDRDFIVITDYPQQDLGMRPDKLKYAAVFFLVSIGLVLFTDLRLSTAFMTGAIGMILTGVLRIDEAYQSIDWRTVFLLAGLIPLGIAVEQSGTAAWIAHNILMLLGEVPQWVLLTVVVVLATAFSLVMSNVGATVLLVPLAIKIALGAGFDPRLFALAVGLATSNSFILPTHQVNALIMGAGGYRNRDFLRAGGIMTLIFIVVVVTMLSLFY</sequence>
<dbReference type="AlphaFoldDB" id="A0A1B4V7P7"/>
<feature type="transmembrane region" description="Helical" evidence="7">
    <location>
        <begin position="594"/>
        <end position="613"/>
    </location>
</feature>
<dbReference type="InterPro" id="IPR004680">
    <property type="entry name" value="Cit_transptr-like_dom"/>
</dbReference>
<protein>
    <submittedName>
        <fullName evidence="9">Potassium transporter TrkA</fullName>
    </submittedName>
</protein>
<feature type="domain" description="RCK C-terminal" evidence="8">
    <location>
        <begin position="231"/>
        <end position="315"/>
    </location>
</feature>
<keyword evidence="5 7" id="KW-1133">Transmembrane helix</keyword>
<feature type="domain" description="RCK C-terminal" evidence="8">
    <location>
        <begin position="323"/>
        <end position="407"/>
    </location>
</feature>
<dbReference type="Pfam" id="PF02080">
    <property type="entry name" value="TrkA_C"/>
    <property type="match status" value="2"/>
</dbReference>
<feature type="transmembrane region" description="Helical" evidence="7">
    <location>
        <begin position="146"/>
        <end position="167"/>
    </location>
</feature>
<dbReference type="Pfam" id="PF03600">
    <property type="entry name" value="CitMHS"/>
    <property type="match status" value="1"/>
</dbReference>
<evidence type="ECO:0000313" key="9">
    <source>
        <dbReference type="EMBL" id="BAU48642.1"/>
    </source>
</evidence>
<evidence type="ECO:0000256" key="7">
    <source>
        <dbReference type="SAM" id="Phobius"/>
    </source>
</evidence>
<keyword evidence="4" id="KW-0677">Repeat</keyword>
<dbReference type="KEGG" id="sva:SVA_2090"/>
<keyword evidence="2" id="KW-0813">Transport</keyword>
<evidence type="ECO:0000259" key="8">
    <source>
        <dbReference type="PROSITE" id="PS51202"/>
    </source>
</evidence>
<evidence type="ECO:0000256" key="1">
    <source>
        <dbReference type="ARBA" id="ARBA00004141"/>
    </source>
</evidence>
<dbReference type="SUPFAM" id="SSF116726">
    <property type="entry name" value="TrkA C-terminal domain-like"/>
    <property type="match status" value="2"/>
</dbReference>
<feature type="transmembrane region" description="Helical" evidence="7">
    <location>
        <begin position="513"/>
        <end position="544"/>
    </location>
</feature>
<dbReference type="PANTHER" id="PTHR43652">
    <property type="entry name" value="BASIC AMINO ACID ANTIPORTER YFCC-RELATED"/>
    <property type="match status" value="1"/>
</dbReference>
<evidence type="ECO:0000313" key="10">
    <source>
        <dbReference type="Proteomes" id="UP000218899"/>
    </source>
</evidence>
<dbReference type="InterPro" id="IPR051679">
    <property type="entry name" value="DASS-Related_Transporters"/>
</dbReference>
<dbReference type="GO" id="GO:0005886">
    <property type="term" value="C:plasma membrane"/>
    <property type="evidence" value="ECO:0007669"/>
    <property type="project" value="TreeGrafter"/>
</dbReference>
<dbReference type="PANTHER" id="PTHR43652:SF2">
    <property type="entry name" value="BASIC AMINO ACID ANTIPORTER YFCC-RELATED"/>
    <property type="match status" value="1"/>
</dbReference>
<feature type="transmembrane region" description="Helical" evidence="7">
    <location>
        <begin position="187"/>
        <end position="210"/>
    </location>
</feature>
<dbReference type="OrthoDB" id="9809303at2"/>
<feature type="transmembrane region" description="Helical" evidence="7">
    <location>
        <begin position="448"/>
        <end position="465"/>
    </location>
</feature>
<dbReference type="GO" id="GO:0006813">
    <property type="term" value="P:potassium ion transport"/>
    <property type="evidence" value="ECO:0007669"/>
    <property type="project" value="InterPro"/>
</dbReference>
<keyword evidence="3 7" id="KW-0812">Transmembrane</keyword>
<dbReference type="InterPro" id="IPR006037">
    <property type="entry name" value="RCK_C"/>
</dbReference>
<feature type="transmembrane region" description="Helical" evidence="7">
    <location>
        <begin position="58"/>
        <end position="76"/>
    </location>
</feature>